<keyword evidence="1" id="KW-1185">Reference proteome</keyword>
<dbReference type="Proteomes" id="UP000092443">
    <property type="component" value="Unplaced"/>
</dbReference>
<protein>
    <submittedName>
        <fullName evidence="2">Surfeit locus protein 6 homolog</fullName>
    </submittedName>
</protein>
<dbReference type="RefSeq" id="XP_037896194.1">
    <property type="nucleotide sequence ID" value="XM_038040266.1"/>
</dbReference>
<dbReference type="KEGG" id="gfs:119641529"/>
<sequence length="73" mass="8408">MVFSKIDLAQKHKQPHKNPREILNELKETDKKINELNEQGDIAKQIGGRPSTQARNDNCLRTHSKSSRFSCFT</sequence>
<dbReference type="GeneID" id="119641529"/>
<dbReference type="AlphaFoldDB" id="A0A9C6E0W6"/>
<gene>
    <name evidence="2" type="primary">LOC119641529</name>
</gene>
<evidence type="ECO:0000313" key="1">
    <source>
        <dbReference type="Proteomes" id="UP000092443"/>
    </source>
</evidence>
<proteinExistence type="predicted"/>
<organism evidence="1 2">
    <name type="scientific">Glossina fuscipes</name>
    <dbReference type="NCBI Taxonomy" id="7396"/>
    <lineage>
        <taxon>Eukaryota</taxon>
        <taxon>Metazoa</taxon>
        <taxon>Ecdysozoa</taxon>
        <taxon>Arthropoda</taxon>
        <taxon>Hexapoda</taxon>
        <taxon>Insecta</taxon>
        <taxon>Pterygota</taxon>
        <taxon>Neoptera</taxon>
        <taxon>Endopterygota</taxon>
        <taxon>Diptera</taxon>
        <taxon>Brachycera</taxon>
        <taxon>Muscomorpha</taxon>
        <taxon>Hippoboscoidea</taxon>
        <taxon>Glossinidae</taxon>
        <taxon>Glossina</taxon>
    </lineage>
</organism>
<reference evidence="2" key="1">
    <citation type="submission" date="2025-08" db="UniProtKB">
        <authorList>
            <consortium name="RefSeq"/>
        </authorList>
    </citation>
    <scope>IDENTIFICATION</scope>
    <source>
        <tissue evidence="2">Whole body pupa</tissue>
    </source>
</reference>
<evidence type="ECO:0000313" key="2">
    <source>
        <dbReference type="RefSeq" id="XP_037896194.1"/>
    </source>
</evidence>
<accession>A0A9C6E0W6</accession>
<name>A0A9C6E0W6_9MUSC</name>